<dbReference type="KEGG" id="ghl:GM160_08670"/>
<dbReference type="Gene3D" id="2.40.160.10">
    <property type="entry name" value="Porin"/>
    <property type="match status" value="1"/>
</dbReference>
<sequence length="262" mass="27131">MTQIMRGGRFAAFPLALASQAAIAQGHEPSLDYPSISFGGVVEVEAFYSNPYAGGDESDVVLATGALGVTAAINGWIRAEVSTLYEENETPLEIDTASMMLAKPHGGWSMRAGQFYVPFGVYETAMVSDPLTLELGEARETAIAVGIDQGGLHAEVYAFNGDLENEDSIGTFGATAGYSGRIGVADFALTAGYLNSLGESDGLEETVNVANTGTDASEVDAWTASLVIGIGEMRLVGEYLTASGAFEEGEIAYAGAGARPGA</sequence>
<evidence type="ECO:0000313" key="3">
    <source>
        <dbReference type="Proteomes" id="UP000427716"/>
    </source>
</evidence>
<dbReference type="InterPro" id="IPR023614">
    <property type="entry name" value="Porin_dom_sf"/>
</dbReference>
<reference evidence="2 3" key="1">
    <citation type="submission" date="2019-11" db="EMBL/GenBank/DDBJ databases">
        <authorList>
            <person name="Zhang J."/>
            <person name="Sun C."/>
        </authorList>
    </citation>
    <scope>NUCLEOTIDE SEQUENCE [LARGE SCALE GENOMIC DNA]</scope>
    <source>
        <strain evidence="3">sp2</strain>
    </source>
</reference>
<evidence type="ECO:0000313" key="2">
    <source>
        <dbReference type="EMBL" id="QGT78962.1"/>
    </source>
</evidence>
<accession>A0A6I6DBB2</accession>
<evidence type="ECO:0000256" key="1">
    <source>
        <dbReference type="SAM" id="SignalP"/>
    </source>
</evidence>
<feature type="signal peptide" evidence="1">
    <location>
        <begin position="1"/>
        <end position="24"/>
    </location>
</feature>
<name>A0A6I6DBB2_9GAMM</name>
<dbReference type="SUPFAM" id="SSF56935">
    <property type="entry name" value="Porins"/>
    <property type="match status" value="1"/>
</dbReference>
<dbReference type="Proteomes" id="UP000427716">
    <property type="component" value="Chromosome"/>
</dbReference>
<keyword evidence="1" id="KW-0732">Signal</keyword>
<protein>
    <submittedName>
        <fullName evidence="2">LbtU family siderophore porin</fullName>
    </submittedName>
</protein>
<dbReference type="RefSeq" id="WP_156574615.1">
    <property type="nucleotide sequence ID" value="NZ_CP046415.1"/>
</dbReference>
<proteinExistence type="predicted"/>
<keyword evidence="3" id="KW-1185">Reference proteome</keyword>
<organism evidence="2 3">
    <name type="scientific">Guyparkeria halophila</name>
    <dbReference type="NCBI Taxonomy" id="47960"/>
    <lineage>
        <taxon>Bacteria</taxon>
        <taxon>Pseudomonadati</taxon>
        <taxon>Pseudomonadota</taxon>
        <taxon>Gammaproteobacteria</taxon>
        <taxon>Chromatiales</taxon>
        <taxon>Thioalkalibacteraceae</taxon>
        <taxon>Guyparkeria</taxon>
    </lineage>
</organism>
<feature type="chain" id="PRO_5026254894" evidence="1">
    <location>
        <begin position="25"/>
        <end position="262"/>
    </location>
</feature>
<gene>
    <name evidence="2" type="ORF">GM160_08670</name>
</gene>
<dbReference type="EMBL" id="CP046415">
    <property type="protein sequence ID" value="QGT78962.1"/>
    <property type="molecule type" value="Genomic_DNA"/>
</dbReference>
<dbReference type="AlphaFoldDB" id="A0A6I6DBB2"/>
<dbReference type="NCBIfam" id="NF033652">
    <property type="entry name" value="LbtU_sider_porin"/>
    <property type="match status" value="1"/>
</dbReference>